<protein>
    <recommendedName>
        <fullName evidence="1">Transcriptional repressor PaaX-like central Cas2-like domain-containing protein</fullName>
    </recommendedName>
</protein>
<proteinExistence type="predicted"/>
<evidence type="ECO:0000259" key="1">
    <source>
        <dbReference type="Pfam" id="PF20803"/>
    </source>
</evidence>
<feature type="domain" description="Transcriptional repressor PaaX-like central Cas2-like" evidence="1">
    <location>
        <begin position="101"/>
        <end position="176"/>
    </location>
</feature>
<evidence type="ECO:0000313" key="2">
    <source>
        <dbReference type="EMBL" id="OGF86797.1"/>
    </source>
</evidence>
<sequence>MARYYFSPTKQKTLLLLLAGVTISLSRSSRDQWRIIRNLPKIWKAIDRAVLYRIMREFYRDRLVDVRYGRGEEMTMVLTERGRKRALRYKISELSIPTPLRWDKKWRIIIFDIPEKRKGAREVFRQKIAELGFVQFQKSAWLFPYPCRDILGFITEVFELRPFVQYIEASYVSNDAKMRLYFKLPA</sequence>
<reference evidence="2 3" key="1">
    <citation type="journal article" date="2016" name="Nat. Commun.">
        <title>Thousands of microbial genomes shed light on interconnected biogeochemical processes in an aquifer system.</title>
        <authorList>
            <person name="Anantharaman K."/>
            <person name="Brown C.T."/>
            <person name="Hug L.A."/>
            <person name="Sharon I."/>
            <person name="Castelle C.J."/>
            <person name="Probst A.J."/>
            <person name="Thomas B.C."/>
            <person name="Singh A."/>
            <person name="Wilkins M.J."/>
            <person name="Karaoz U."/>
            <person name="Brodie E.L."/>
            <person name="Williams K.H."/>
            <person name="Hubbard S.S."/>
            <person name="Banfield J.F."/>
        </authorList>
    </citation>
    <scope>NUCLEOTIDE SEQUENCE [LARGE SCALE GENOMIC DNA]</scope>
</reference>
<comment type="caution">
    <text evidence="2">The sequence shown here is derived from an EMBL/GenBank/DDBJ whole genome shotgun (WGS) entry which is preliminary data.</text>
</comment>
<dbReference type="Proteomes" id="UP000177346">
    <property type="component" value="Unassembled WGS sequence"/>
</dbReference>
<evidence type="ECO:0000313" key="3">
    <source>
        <dbReference type="Proteomes" id="UP000177346"/>
    </source>
</evidence>
<name>A0A1F5XG15_9BACT</name>
<dbReference type="Gene3D" id="3.30.70.2650">
    <property type="match status" value="1"/>
</dbReference>
<dbReference type="InterPro" id="IPR048846">
    <property type="entry name" value="PaaX-like_central"/>
</dbReference>
<dbReference type="AlphaFoldDB" id="A0A1F5XG15"/>
<dbReference type="Pfam" id="PF20803">
    <property type="entry name" value="PaaX_M"/>
    <property type="match status" value="1"/>
</dbReference>
<gene>
    <name evidence="2" type="ORF">A3B19_01920</name>
</gene>
<dbReference type="EMBL" id="MFIF01000011">
    <property type="protein sequence ID" value="OGF86797.1"/>
    <property type="molecule type" value="Genomic_DNA"/>
</dbReference>
<organism evidence="2 3">
    <name type="scientific">Candidatus Giovannonibacteria bacterium RIFCSPLOWO2_01_FULL_46_32</name>
    <dbReference type="NCBI Taxonomy" id="1798353"/>
    <lineage>
        <taxon>Bacteria</taxon>
        <taxon>Candidatus Giovannoniibacteriota</taxon>
    </lineage>
</organism>
<accession>A0A1F5XG15</accession>